<protein>
    <recommendedName>
        <fullName evidence="2">DUF7573 domain-containing protein</fullName>
    </recommendedName>
</protein>
<gene>
    <name evidence="3" type="ORF">C481_03627</name>
</gene>
<organism evidence="3 4">
    <name type="scientific">Natrialba asiatica (strain ATCC 700177 / DSM 12278 / JCM 9576 / FERM P-10747 / NBRC 102637 / 172P1)</name>
    <dbReference type="NCBI Taxonomy" id="29540"/>
    <lineage>
        <taxon>Archaea</taxon>
        <taxon>Methanobacteriati</taxon>
        <taxon>Methanobacteriota</taxon>
        <taxon>Stenosarchaea group</taxon>
        <taxon>Halobacteria</taxon>
        <taxon>Halobacteriales</taxon>
        <taxon>Natrialbaceae</taxon>
        <taxon>Natrialba</taxon>
    </lineage>
</organism>
<evidence type="ECO:0000313" key="3">
    <source>
        <dbReference type="EMBL" id="ELZ04838.1"/>
    </source>
</evidence>
<sequence length="98" mass="10251">MTDDETLSDYQTAKTEESADESPERELAASATATDTDSASSSNTDSASSSGSETRHSSLATYAWSPPADAAVCGECGEASARRWRDGGTFVCPACKTW</sequence>
<keyword evidence="4" id="KW-1185">Reference proteome</keyword>
<proteinExistence type="predicted"/>
<dbReference type="OrthoDB" id="157634at2157"/>
<accession>M0B3M0</accession>
<comment type="caution">
    <text evidence="3">The sequence shown here is derived from an EMBL/GenBank/DDBJ whole genome shotgun (WGS) entry which is preliminary data.</text>
</comment>
<feature type="compositionally biased region" description="Basic and acidic residues" evidence="1">
    <location>
        <begin position="14"/>
        <end position="27"/>
    </location>
</feature>
<dbReference type="InterPro" id="IPR055995">
    <property type="entry name" value="DUF7573"/>
</dbReference>
<evidence type="ECO:0000313" key="4">
    <source>
        <dbReference type="Proteomes" id="UP000011554"/>
    </source>
</evidence>
<name>M0B3M0_NATA1</name>
<feature type="region of interest" description="Disordered" evidence="1">
    <location>
        <begin position="1"/>
        <end position="60"/>
    </location>
</feature>
<evidence type="ECO:0000256" key="1">
    <source>
        <dbReference type="SAM" id="MobiDB-lite"/>
    </source>
</evidence>
<feature type="domain" description="DUF7573" evidence="2">
    <location>
        <begin position="59"/>
        <end position="98"/>
    </location>
</feature>
<dbReference type="Proteomes" id="UP000011554">
    <property type="component" value="Unassembled WGS sequence"/>
</dbReference>
<dbReference type="Pfam" id="PF24458">
    <property type="entry name" value="DUF7573"/>
    <property type="match status" value="1"/>
</dbReference>
<feature type="compositionally biased region" description="Low complexity" evidence="1">
    <location>
        <begin position="28"/>
        <end position="50"/>
    </location>
</feature>
<evidence type="ECO:0000259" key="2">
    <source>
        <dbReference type="Pfam" id="PF24458"/>
    </source>
</evidence>
<dbReference type="AlphaFoldDB" id="M0B3M0"/>
<dbReference type="RefSeq" id="WP_006107580.1">
    <property type="nucleotide sequence ID" value="NZ_AOIO01000011.1"/>
</dbReference>
<reference evidence="3 4" key="1">
    <citation type="journal article" date="2014" name="PLoS Genet.">
        <title>Phylogenetically driven sequencing of extremely halophilic archaea reveals strategies for static and dynamic osmo-response.</title>
        <authorList>
            <person name="Becker E.A."/>
            <person name="Seitzer P.M."/>
            <person name="Tritt A."/>
            <person name="Larsen D."/>
            <person name="Krusor M."/>
            <person name="Yao A.I."/>
            <person name="Wu D."/>
            <person name="Madern D."/>
            <person name="Eisen J.A."/>
            <person name="Darling A.E."/>
            <person name="Facciotti M.T."/>
        </authorList>
    </citation>
    <scope>NUCLEOTIDE SEQUENCE [LARGE SCALE GENOMIC DNA]</scope>
    <source>
        <strain evidence="3 4">DSM 12278</strain>
    </source>
</reference>
<dbReference type="EMBL" id="AOIO01000011">
    <property type="protein sequence ID" value="ELZ04838.1"/>
    <property type="molecule type" value="Genomic_DNA"/>
</dbReference>
<dbReference type="PATRIC" id="fig|29540.5.peg.730"/>